<dbReference type="GeneID" id="85462504"/>
<dbReference type="InterPro" id="IPR002227">
    <property type="entry name" value="Tyrosinase_Cu-bd"/>
</dbReference>
<dbReference type="PANTHER" id="PTHR11474">
    <property type="entry name" value="TYROSINASE FAMILY MEMBER"/>
    <property type="match status" value="1"/>
</dbReference>
<dbReference type="Pfam" id="PF00264">
    <property type="entry name" value="Tyrosinase"/>
    <property type="match status" value="1"/>
</dbReference>
<dbReference type="GO" id="GO:0016491">
    <property type="term" value="F:oxidoreductase activity"/>
    <property type="evidence" value="ECO:0007669"/>
    <property type="project" value="InterPro"/>
</dbReference>
<keyword evidence="1" id="KW-0479">Metal-binding</keyword>
<reference evidence="3" key="1">
    <citation type="submission" date="2021-06" db="EMBL/GenBank/DDBJ databases">
        <title>Comparative genomics, transcriptomics and evolutionary studies reveal genomic signatures of adaptation to plant cell wall in hemibiotrophic fungi.</title>
        <authorList>
            <consortium name="DOE Joint Genome Institute"/>
            <person name="Baroncelli R."/>
            <person name="Diaz J.F."/>
            <person name="Benocci T."/>
            <person name="Peng M."/>
            <person name="Battaglia E."/>
            <person name="Haridas S."/>
            <person name="Andreopoulos W."/>
            <person name="Labutti K."/>
            <person name="Pangilinan J."/>
            <person name="Floch G.L."/>
            <person name="Makela M.R."/>
            <person name="Henrissat B."/>
            <person name="Grigoriev I.V."/>
            <person name="Crouch J.A."/>
            <person name="De Vries R.P."/>
            <person name="Sukno S.A."/>
            <person name="Thon M.R."/>
        </authorList>
    </citation>
    <scope>NUCLEOTIDE SEQUENCE</scope>
    <source>
        <strain evidence="3">CBS 193.32</strain>
    </source>
</reference>
<dbReference type="Gene3D" id="1.10.1280.10">
    <property type="entry name" value="Di-copper center containing domain from catechol oxidase"/>
    <property type="match status" value="1"/>
</dbReference>
<dbReference type="RefSeq" id="XP_060430262.1">
    <property type="nucleotide sequence ID" value="XM_060577978.1"/>
</dbReference>
<dbReference type="GO" id="GO:0046872">
    <property type="term" value="F:metal ion binding"/>
    <property type="evidence" value="ECO:0007669"/>
    <property type="project" value="UniProtKB-KW"/>
</dbReference>
<dbReference type="InterPro" id="IPR008922">
    <property type="entry name" value="Di-copper_centre_dom_sf"/>
</dbReference>
<organism evidence="3 4">
    <name type="scientific">Colletotrichum godetiae</name>
    <dbReference type="NCBI Taxonomy" id="1209918"/>
    <lineage>
        <taxon>Eukaryota</taxon>
        <taxon>Fungi</taxon>
        <taxon>Dikarya</taxon>
        <taxon>Ascomycota</taxon>
        <taxon>Pezizomycotina</taxon>
        <taxon>Sordariomycetes</taxon>
        <taxon>Hypocreomycetidae</taxon>
        <taxon>Glomerellales</taxon>
        <taxon>Glomerellaceae</taxon>
        <taxon>Colletotrichum</taxon>
        <taxon>Colletotrichum acutatum species complex</taxon>
    </lineage>
</organism>
<proteinExistence type="predicted"/>
<gene>
    <name evidence="3" type="ORF">BDP55DRAFT_703767</name>
</gene>
<comment type="caution">
    <text evidence="3">The sequence shown here is derived from an EMBL/GenBank/DDBJ whole genome shotgun (WGS) entry which is preliminary data.</text>
</comment>
<evidence type="ECO:0000313" key="3">
    <source>
        <dbReference type="EMBL" id="KAK1676259.1"/>
    </source>
</evidence>
<dbReference type="PROSITE" id="PS00498">
    <property type="entry name" value="TYROSINASE_2"/>
    <property type="match status" value="1"/>
</dbReference>
<name>A0AAJ0AN06_9PEZI</name>
<dbReference type="PRINTS" id="PR00092">
    <property type="entry name" value="TYROSINASE"/>
</dbReference>
<dbReference type="Proteomes" id="UP001224890">
    <property type="component" value="Unassembled WGS sequence"/>
</dbReference>
<dbReference type="EMBL" id="JAHMHR010000018">
    <property type="protein sequence ID" value="KAK1676259.1"/>
    <property type="molecule type" value="Genomic_DNA"/>
</dbReference>
<protein>
    <recommendedName>
        <fullName evidence="2">Tyrosinase copper-binding domain-containing protein</fullName>
    </recommendedName>
</protein>
<evidence type="ECO:0000256" key="1">
    <source>
        <dbReference type="ARBA" id="ARBA00022723"/>
    </source>
</evidence>
<dbReference type="SUPFAM" id="SSF48056">
    <property type="entry name" value="Di-copper centre-containing domain"/>
    <property type="match status" value="1"/>
</dbReference>
<dbReference type="AlphaFoldDB" id="A0AAJ0AN06"/>
<dbReference type="InterPro" id="IPR050316">
    <property type="entry name" value="Tyrosinase/Hemocyanin"/>
</dbReference>
<sequence length="356" mass="40485">MSEPRIRKDLDTLSQGERDTLHGNVLFPTWHWAYLLRLENALRSAPGCSNVALPYWNEMSDTSLEKGLPFLFTQKDYKFKDGKSDPNPLFSYKLQKAVHHLKNDGTDKPNGHTKPQGYDTEKTREHNVEVNQLPPGHPADLLNDNVKRWLNPKALKNHEGAMIPEGASDNYKRCLDAPNYTNVNVKAFANGDMGENDTAAFDPVFYLHHCYIDRMFWAWQNIHNKSKQLDIIPGLKGMKNSDEESLTIDTPLNPFTKEEITPGETRPMTSNDVTNIVNLGYDYHVVDSRLGSLLSIFPDCDNCQNYLDIESHRKLYGFSNCEALNTDFYALVHMRANPKGIDTIEGNRIQTKIATA</sequence>
<accession>A0AAJ0AN06</accession>
<evidence type="ECO:0000259" key="2">
    <source>
        <dbReference type="PROSITE" id="PS00498"/>
    </source>
</evidence>
<feature type="domain" description="Tyrosinase copper-binding" evidence="2">
    <location>
        <begin position="202"/>
        <end position="213"/>
    </location>
</feature>
<evidence type="ECO:0000313" key="4">
    <source>
        <dbReference type="Proteomes" id="UP001224890"/>
    </source>
</evidence>
<keyword evidence="4" id="KW-1185">Reference proteome</keyword>